<comment type="caution">
    <text evidence="4">The sequence shown here is derived from an EMBL/GenBank/DDBJ whole genome shotgun (WGS) entry which is preliminary data.</text>
</comment>
<organism evidence="4 5">
    <name type="scientific">Anaerotruncus colihominis</name>
    <dbReference type="NCBI Taxonomy" id="169435"/>
    <lineage>
        <taxon>Bacteria</taxon>
        <taxon>Bacillati</taxon>
        <taxon>Bacillota</taxon>
        <taxon>Clostridia</taxon>
        <taxon>Eubacteriales</taxon>
        <taxon>Oscillospiraceae</taxon>
        <taxon>Anaerotruncus</taxon>
    </lineage>
</organism>
<dbReference type="PIRSF" id="PIRSF004749">
    <property type="entry name" value="Pep_def"/>
    <property type="match status" value="1"/>
</dbReference>
<dbReference type="GO" id="GO:0046872">
    <property type="term" value="F:metal ion binding"/>
    <property type="evidence" value="ECO:0007669"/>
    <property type="project" value="UniProtKB-KW"/>
</dbReference>
<comment type="function">
    <text evidence="3">Removes the formyl group from the N-terminal Met of newly synthesized proteins. Requires at least a dipeptide for an efficient rate of reaction. N-terminal L-methionine is a prerequisite for activity but the enzyme has broad specificity at other positions.</text>
</comment>
<dbReference type="Pfam" id="PF01327">
    <property type="entry name" value="Pep_deformylase"/>
    <property type="match status" value="1"/>
</dbReference>
<dbReference type="PRINTS" id="PR01576">
    <property type="entry name" value="PDEFORMYLASE"/>
</dbReference>
<evidence type="ECO:0000256" key="2">
    <source>
        <dbReference type="ARBA" id="ARBA00023004"/>
    </source>
</evidence>
<protein>
    <recommendedName>
        <fullName evidence="3">Peptide deformylase</fullName>
        <shortName evidence="3">PDF</shortName>
        <ecNumber evidence="3">3.5.1.88</ecNumber>
    </recommendedName>
    <alternativeName>
        <fullName evidence="3">Polypeptide deformylase</fullName>
    </alternativeName>
</protein>
<dbReference type="InterPro" id="IPR036821">
    <property type="entry name" value="Peptide_deformylase_sf"/>
</dbReference>
<dbReference type="NCBIfam" id="NF001159">
    <property type="entry name" value="PRK00150.1-3"/>
    <property type="match status" value="1"/>
</dbReference>
<dbReference type="GO" id="GO:0006412">
    <property type="term" value="P:translation"/>
    <property type="evidence" value="ECO:0007669"/>
    <property type="project" value="UniProtKB-UniRule"/>
</dbReference>
<dbReference type="SUPFAM" id="SSF56420">
    <property type="entry name" value="Peptide deformylase"/>
    <property type="match status" value="1"/>
</dbReference>
<dbReference type="Proteomes" id="UP000446866">
    <property type="component" value="Unassembled WGS sequence"/>
</dbReference>
<gene>
    <name evidence="3 4" type="primary">def</name>
    <name evidence="4" type="ORF">D0435_10695</name>
</gene>
<keyword evidence="3 4" id="KW-0378">Hydrolase</keyword>
<keyword evidence="3" id="KW-0648">Protein biosynthesis</keyword>
<name>A0A845QJ17_9FIRM</name>
<keyword evidence="5" id="KW-1185">Reference proteome</keyword>
<dbReference type="HAMAP" id="MF_00163">
    <property type="entry name" value="Pep_deformylase"/>
    <property type="match status" value="1"/>
</dbReference>
<dbReference type="AlphaFoldDB" id="A0A845QJ17"/>
<reference evidence="4 5" key="1">
    <citation type="submission" date="2018-08" db="EMBL/GenBank/DDBJ databases">
        <title>Murine metabolic-syndrome-specific gut microbial biobank.</title>
        <authorList>
            <person name="Liu C."/>
        </authorList>
    </citation>
    <scope>NUCLEOTIDE SEQUENCE [LARGE SCALE GENOMIC DNA]</scope>
    <source>
        <strain evidence="4 5">28</strain>
    </source>
</reference>
<proteinExistence type="inferred from homology"/>
<dbReference type="EMBL" id="QXWK01000019">
    <property type="protein sequence ID" value="NBH62120.1"/>
    <property type="molecule type" value="Genomic_DNA"/>
</dbReference>
<keyword evidence="2 3" id="KW-0408">Iron</keyword>
<evidence type="ECO:0000313" key="4">
    <source>
        <dbReference type="EMBL" id="NBH62120.1"/>
    </source>
</evidence>
<comment type="catalytic activity">
    <reaction evidence="3">
        <text>N-terminal N-formyl-L-methionyl-[peptide] + H2O = N-terminal L-methionyl-[peptide] + formate</text>
        <dbReference type="Rhea" id="RHEA:24420"/>
        <dbReference type="Rhea" id="RHEA-COMP:10639"/>
        <dbReference type="Rhea" id="RHEA-COMP:10640"/>
        <dbReference type="ChEBI" id="CHEBI:15377"/>
        <dbReference type="ChEBI" id="CHEBI:15740"/>
        <dbReference type="ChEBI" id="CHEBI:49298"/>
        <dbReference type="ChEBI" id="CHEBI:64731"/>
        <dbReference type="EC" id="3.5.1.88"/>
    </reaction>
</comment>
<dbReference type="Gene3D" id="3.90.45.10">
    <property type="entry name" value="Peptide deformylase"/>
    <property type="match status" value="1"/>
</dbReference>
<dbReference type="GO" id="GO:0042586">
    <property type="term" value="F:peptide deformylase activity"/>
    <property type="evidence" value="ECO:0007669"/>
    <property type="project" value="UniProtKB-UniRule"/>
</dbReference>
<keyword evidence="3" id="KW-0479">Metal-binding</keyword>
<evidence type="ECO:0000313" key="5">
    <source>
        <dbReference type="Proteomes" id="UP000446866"/>
    </source>
</evidence>
<dbReference type="PANTHER" id="PTHR10458">
    <property type="entry name" value="PEPTIDE DEFORMYLASE"/>
    <property type="match status" value="1"/>
</dbReference>
<comment type="cofactor">
    <cofactor evidence="3">
        <name>Fe(2+)</name>
        <dbReference type="ChEBI" id="CHEBI:29033"/>
    </cofactor>
    <text evidence="3">Binds 1 Fe(2+) ion.</text>
</comment>
<comment type="similarity">
    <text evidence="1 3">Belongs to the polypeptide deformylase family.</text>
</comment>
<dbReference type="EC" id="3.5.1.88" evidence="3"/>
<accession>A0A845QJ17</accession>
<feature type="binding site" evidence="3">
    <location>
        <position position="132"/>
    </location>
    <ligand>
        <name>Fe cation</name>
        <dbReference type="ChEBI" id="CHEBI:24875"/>
    </ligand>
</feature>
<feature type="active site" evidence="3">
    <location>
        <position position="133"/>
    </location>
</feature>
<feature type="binding site" evidence="3">
    <location>
        <position position="90"/>
    </location>
    <ligand>
        <name>Fe cation</name>
        <dbReference type="ChEBI" id="CHEBI:24875"/>
    </ligand>
</feature>
<dbReference type="RefSeq" id="WP_160202406.1">
    <property type="nucleotide sequence ID" value="NZ_QXWK01000019.1"/>
</dbReference>
<dbReference type="CDD" id="cd00487">
    <property type="entry name" value="Pep_deformylase"/>
    <property type="match status" value="1"/>
</dbReference>
<dbReference type="NCBIfam" id="TIGR00079">
    <property type="entry name" value="pept_deformyl"/>
    <property type="match status" value="1"/>
</dbReference>
<evidence type="ECO:0000256" key="1">
    <source>
        <dbReference type="ARBA" id="ARBA00010759"/>
    </source>
</evidence>
<feature type="binding site" evidence="3">
    <location>
        <position position="136"/>
    </location>
    <ligand>
        <name>Fe cation</name>
        <dbReference type="ChEBI" id="CHEBI:24875"/>
    </ligand>
</feature>
<evidence type="ECO:0000256" key="3">
    <source>
        <dbReference type="HAMAP-Rule" id="MF_00163"/>
    </source>
</evidence>
<dbReference type="InterPro" id="IPR023635">
    <property type="entry name" value="Peptide_deformylase"/>
</dbReference>
<dbReference type="PANTHER" id="PTHR10458:SF22">
    <property type="entry name" value="PEPTIDE DEFORMYLASE"/>
    <property type="match status" value="1"/>
</dbReference>
<sequence length="160" mass="18129">MAIRNVVLDGDEILRKHCREVSEVTDRIRQTLEDMVETMHQQSGCGLAAPQVGIMRRMFVAEPEQGGKIYYMINPEILEQEGSVSGDEGCLSVPGLIGTVDRPERIKIKALDFNGEEKIYDFEGWDARVMCHENDHLDGILYTDKAVNVREPEYDEEVEG</sequence>